<gene>
    <name evidence="6" type="ORF">pipiens_012368</name>
</gene>
<keyword evidence="4" id="KW-0732">Signal</keyword>
<organism evidence="6 7">
    <name type="scientific">Culex pipiens pipiens</name>
    <name type="common">Northern house mosquito</name>
    <dbReference type="NCBI Taxonomy" id="38569"/>
    <lineage>
        <taxon>Eukaryota</taxon>
        <taxon>Metazoa</taxon>
        <taxon>Ecdysozoa</taxon>
        <taxon>Arthropoda</taxon>
        <taxon>Hexapoda</taxon>
        <taxon>Insecta</taxon>
        <taxon>Pterygota</taxon>
        <taxon>Neoptera</taxon>
        <taxon>Endopterygota</taxon>
        <taxon>Diptera</taxon>
        <taxon>Nematocera</taxon>
        <taxon>Culicoidea</taxon>
        <taxon>Culicidae</taxon>
        <taxon>Culicinae</taxon>
        <taxon>Culicini</taxon>
        <taxon>Culex</taxon>
        <taxon>Culex</taxon>
    </lineage>
</organism>
<dbReference type="PANTHER" id="PTHR11857">
    <property type="entry name" value="ODORANT BINDING PROTEIN-RELATED"/>
    <property type="match status" value="1"/>
</dbReference>
<evidence type="ECO:0008006" key="8">
    <source>
        <dbReference type="Google" id="ProtNLM"/>
    </source>
</evidence>
<keyword evidence="7" id="KW-1185">Reference proteome</keyword>
<dbReference type="SUPFAM" id="SSF47565">
    <property type="entry name" value="Insect pheromone/odorant-binding proteins"/>
    <property type="match status" value="1"/>
</dbReference>
<dbReference type="Pfam" id="PF01395">
    <property type="entry name" value="PBP_GOBP"/>
    <property type="match status" value="1"/>
</dbReference>
<proteinExistence type="inferred from homology"/>
<evidence type="ECO:0000256" key="4">
    <source>
        <dbReference type="ARBA" id="ARBA00022729"/>
    </source>
</evidence>
<keyword evidence="3" id="KW-0964">Secreted</keyword>
<accession>A0ABD1D2N5</accession>
<dbReference type="InterPro" id="IPR036728">
    <property type="entry name" value="PBP_GOBP_sf"/>
</dbReference>
<evidence type="ECO:0000256" key="2">
    <source>
        <dbReference type="ARBA" id="ARBA00008098"/>
    </source>
</evidence>
<dbReference type="CDD" id="cd23992">
    <property type="entry name" value="PBP_GOBP"/>
    <property type="match status" value="1"/>
</dbReference>
<dbReference type="PANTHER" id="PTHR11857:SF46">
    <property type="entry name" value="GENERAL ODORANT-BINDING PROTEIN 99A-RELATED"/>
    <property type="match status" value="1"/>
</dbReference>
<comment type="similarity">
    <text evidence="2">Belongs to the PBP/GOBP family.</text>
</comment>
<dbReference type="Gene3D" id="1.10.238.20">
    <property type="entry name" value="Pheromone/general odorant binding protein domain"/>
    <property type="match status" value="1"/>
</dbReference>
<comment type="caution">
    <text evidence="6">The sequence shown here is derived from an EMBL/GenBank/DDBJ whole genome shotgun (WGS) entry which is preliminary data.</text>
</comment>
<comment type="subcellular location">
    <subcellularLocation>
        <location evidence="1">Secreted</location>
    </subcellularLocation>
</comment>
<evidence type="ECO:0000256" key="1">
    <source>
        <dbReference type="ARBA" id="ARBA00004613"/>
    </source>
</evidence>
<dbReference type="Proteomes" id="UP001562425">
    <property type="component" value="Unassembled WGS sequence"/>
</dbReference>
<dbReference type="InterPro" id="IPR006170">
    <property type="entry name" value="PBP/GOBP"/>
</dbReference>
<dbReference type="AlphaFoldDB" id="A0ABD1D2N5"/>
<sequence length="403" mass="46450">MAVDRDHDRGTRFGLRPDGWRYLGGLGRGIRNWPVGLYLEQNSDFELCARHVVDRRLVFDVSRFEHSRVVAVPRDDDATGVVSRQINLHLVDHGCSLQRTIKPFTMWPLFVLAFCYLTAGVRSDLAQYTAYKGFPAAWQECGEYFEVPNCTLEQYREDSYPCEGAVKELIRCSLINLSAWNDTTGVRQHVIRNYFQPAAEDSCYENRTKECLKQIDSNDDVYNQAYESFRCYYRQYGNLISSAQFSPYESDELVQLTAYSFSVRHIPKCVLLQYAKGDILEEPHFPAVLLTWLLRGGYYSLQNGILLNTLYTQFGHPELLTEQTKQCTDAVVAQLCDESHATKAYQIFKRCLQHIVPILELIQAVAKELVKECDRPCGHCQQDLRQFAPVTAPPVYNVYFREH</sequence>
<dbReference type="GO" id="GO:0005576">
    <property type="term" value="C:extracellular region"/>
    <property type="evidence" value="ECO:0007669"/>
    <property type="project" value="UniProtKB-SubCell"/>
</dbReference>
<protein>
    <recommendedName>
        <fullName evidence="8">Odorant-binding protein</fullName>
    </recommendedName>
</protein>
<evidence type="ECO:0000256" key="5">
    <source>
        <dbReference type="ARBA" id="ARBA00023157"/>
    </source>
</evidence>
<evidence type="ECO:0000256" key="3">
    <source>
        <dbReference type="ARBA" id="ARBA00022525"/>
    </source>
</evidence>
<keyword evidence="5" id="KW-1015">Disulfide bond</keyword>
<reference evidence="6 7" key="1">
    <citation type="submission" date="2024-05" db="EMBL/GenBank/DDBJ databases">
        <title>Culex pipiens pipiens assembly and annotation.</title>
        <authorList>
            <person name="Alout H."/>
            <person name="Durand T."/>
        </authorList>
    </citation>
    <scope>NUCLEOTIDE SEQUENCE [LARGE SCALE GENOMIC DNA]</scope>
    <source>
        <strain evidence="6">HA-2024</strain>
        <tissue evidence="6">Whole body</tissue>
    </source>
</reference>
<evidence type="ECO:0000313" key="7">
    <source>
        <dbReference type="Proteomes" id="UP001562425"/>
    </source>
</evidence>
<dbReference type="EMBL" id="JBEHCU010007864">
    <property type="protein sequence ID" value="KAL1391468.1"/>
    <property type="molecule type" value="Genomic_DNA"/>
</dbReference>
<name>A0ABD1D2N5_CULPP</name>
<evidence type="ECO:0000313" key="6">
    <source>
        <dbReference type="EMBL" id="KAL1391468.1"/>
    </source>
</evidence>